<accession>A0A6J6MM56</accession>
<reference evidence="3" key="1">
    <citation type="submission" date="2020-05" db="EMBL/GenBank/DDBJ databases">
        <authorList>
            <person name="Chiriac C."/>
            <person name="Salcher M."/>
            <person name="Ghai R."/>
            <person name="Kavagutti S V."/>
        </authorList>
    </citation>
    <scope>NUCLEOTIDE SEQUENCE</scope>
</reference>
<keyword evidence="2" id="KW-0472">Membrane</keyword>
<keyword evidence="2" id="KW-0812">Transmembrane</keyword>
<proteinExistence type="predicted"/>
<evidence type="ECO:0000256" key="2">
    <source>
        <dbReference type="SAM" id="Phobius"/>
    </source>
</evidence>
<feature type="compositionally biased region" description="Low complexity" evidence="1">
    <location>
        <begin position="126"/>
        <end position="147"/>
    </location>
</feature>
<evidence type="ECO:0000313" key="3">
    <source>
        <dbReference type="EMBL" id="CAB4673493.1"/>
    </source>
</evidence>
<dbReference type="AlphaFoldDB" id="A0A6J6MM56"/>
<keyword evidence="2" id="KW-1133">Transmembrane helix</keyword>
<protein>
    <submittedName>
        <fullName evidence="3">Unannotated protein</fullName>
    </submittedName>
</protein>
<organism evidence="3">
    <name type="scientific">freshwater metagenome</name>
    <dbReference type="NCBI Taxonomy" id="449393"/>
    <lineage>
        <taxon>unclassified sequences</taxon>
        <taxon>metagenomes</taxon>
        <taxon>ecological metagenomes</taxon>
    </lineage>
</organism>
<gene>
    <name evidence="3" type="ORF">UFOPK2328_00687</name>
</gene>
<sequence>MKTLNRTRARGPVVMIIVMGFLAISMLHLLLTIMTSQSVYELSDLKREKRELDTTSQIIAEEVASLSSQQNLLNTAAKLGMVANSNPVFLKLEDQSVLGKPKPALGTASQSLNLVANSAMIDTKPAKQQAAPASQAQPQPLPQVASVSAIPASPTR</sequence>
<dbReference type="EMBL" id="CAEZWX010000101">
    <property type="protein sequence ID" value="CAB4673493.1"/>
    <property type="molecule type" value="Genomic_DNA"/>
</dbReference>
<feature type="region of interest" description="Disordered" evidence="1">
    <location>
        <begin position="123"/>
        <end position="156"/>
    </location>
</feature>
<evidence type="ECO:0000256" key="1">
    <source>
        <dbReference type="SAM" id="MobiDB-lite"/>
    </source>
</evidence>
<name>A0A6J6MM56_9ZZZZ</name>
<feature type="transmembrane region" description="Helical" evidence="2">
    <location>
        <begin position="12"/>
        <end position="34"/>
    </location>
</feature>